<dbReference type="RefSeq" id="WP_005519959.1">
    <property type="nucleotide sequence ID" value="NZ_CAJPQJ010000003.1"/>
</dbReference>
<evidence type="ECO:0000313" key="3">
    <source>
        <dbReference type="EMBL" id="SPW23924.1"/>
    </source>
</evidence>
<organism evidence="3 4">
    <name type="scientific">Corynebacterium matruchotii</name>
    <dbReference type="NCBI Taxonomy" id="43768"/>
    <lineage>
        <taxon>Bacteria</taxon>
        <taxon>Bacillati</taxon>
        <taxon>Actinomycetota</taxon>
        <taxon>Actinomycetes</taxon>
        <taxon>Mycobacteriales</taxon>
        <taxon>Corynebacteriaceae</taxon>
        <taxon>Corynebacterium</taxon>
    </lineage>
</organism>
<keyword evidence="1" id="KW-1133">Transmembrane helix</keyword>
<comment type="caution">
    <text evidence="3">The sequence shown here is derived from an EMBL/GenBank/DDBJ whole genome shotgun (WGS) entry which is preliminary data.</text>
</comment>
<dbReference type="EMBL" id="UARK01000001">
    <property type="protein sequence ID" value="SPW23924.1"/>
    <property type="molecule type" value="Genomic_DNA"/>
</dbReference>
<proteinExistence type="predicted"/>
<dbReference type="Pfam" id="PF13785">
    <property type="entry name" value="DUF4178"/>
    <property type="match status" value="1"/>
</dbReference>
<gene>
    <name evidence="3" type="ORF">NCTC10254_00288</name>
</gene>
<evidence type="ECO:0000313" key="4">
    <source>
        <dbReference type="Proteomes" id="UP000249886"/>
    </source>
</evidence>
<dbReference type="InterPro" id="IPR025235">
    <property type="entry name" value="DUF4178"/>
</dbReference>
<protein>
    <submittedName>
        <fullName evidence="3">Putative secreted or membrane protein</fullName>
    </submittedName>
</protein>
<sequence>MVTMAFLLKLIAIILLLVALFAFYQSWKAKKSASNEGARQRNDPLAFAAGVSGENDFNPQVIGPGAILSRGGIDYVVRGTVTLSQGPFVWYEHMIDGGSGSLWLSVEVDEGQLELVLWNPRKDLNLDPHATIEVDGVTYREIERGGARYTTEGTTGLPAAGDMSYVDYEGPNGMRLGLEKYGPTTPWEATIGQVVTPGEFNVFPAPPAQ</sequence>
<keyword evidence="1" id="KW-0812">Transmembrane</keyword>
<name>A0A3S4XTG4_9CORY</name>
<accession>A0A3S4XTG4</accession>
<evidence type="ECO:0000256" key="1">
    <source>
        <dbReference type="SAM" id="Phobius"/>
    </source>
</evidence>
<dbReference type="Proteomes" id="UP000249886">
    <property type="component" value="Unassembled WGS sequence"/>
</dbReference>
<reference evidence="3 4" key="1">
    <citation type="submission" date="2018-06" db="EMBL/GenBank/DDBJ databases">
        <authorList>
            <consortium name="Pathogen Informatics"/>
            <person name="Doyle S."/>
        </authorList>
    </citation>
    <scope>NUCLEOTIDE SEQUENCE [LARGE SCALE GENOMIC DNA]</scope>
    <source>
        <strain evidence="3 4">NCTC10254</strain>
    </source>
</reference>
<feature type="domain" description="DUF4178" evidence="2">
    <location>
        <begin position="63"/>
        <end position="197"/>
    </location>
</feature>
<dbReference type="AlphaFoldDB" id="A0A3S4XTG4"/>
<dbReference type="GeneID" id="84573261"/>
<keyword evidence="1" id="KW-0472">Membrane</keyword>
<feature type="transmembrane region" description="Helical" evidence="1">
    <location>
        <begin position="6"/>
        <end position="24"/>
    </location>
</feature>
<evidence type="ECO:0000259" key="2">
    <source>
        <dbReference type="Pfam" id="PF13785"/>
    </source>
</evidence>